<organism evidence="1 2">
    <name type="scientific">Thiocystis violascens (strain ATCC 17096 / DSM 198 / 6111)</name>
    <name type="common">Chromatium violascens</name>
    <dbReference type="NCBI Taxonomy" id="765911"/>
    <lineage>
        <taxon>Bacteria</taxon>
        <taxon>Pseudomonadati</taxon>
        <taxon>Pseudomonadota</taxon>
        <taxon>Gammaproteobacteria</taxon>
        <taxon>Chromatiales</taxon>
        <taxon>Chromatiaceae</taxon>
        <taxon>Thiocystis</taxon>
    </lineage>
</organism>
<dbReference type="STRING" id="765911.Thivi_1836"/>
<dbReference type="EMBL" id="CP003154">
    <property type="protein sequence ID" value="AFL73807.1"/>
    <property type="molecule type" value="Genomic_DNA"/>
</dbReference>
<sequence>MTRLTAVRALLATPKHLARTMAWQRKRGNHLPPWMIFESGVMDAQQKTLEGVRVRCQWRPVDPPYPEKYSFGLYFGYDRVFAYDIDPMDAHHLRGFDGLPFDGQIVLGNHVHRWAEQGYGYVEPLTVEPSMAAYWDQFCHDAAISGSVFYAPTDLHQSGQLSLL</sequence>
<proteinExistence type="predicted"/>
<keyword evidence="2" id="KW-1185">Reference proteome</keyword>
<dbReference type="HOGENOM" id="CLU_1618255_0_0_6"/>
<dbReference type="KEGG" id="tvi:Thivi_1836"/>
<dbReference type="Proteomes" id="UP000006062">
    <property type="component" value="Chromosome"/>
</dbReference>
<accession>I3Y9Y9</accession>
<name>I3Y9Y9_THIV6</name>
<gene>
    <name evidence="1" type="ordered locus">Thivi_1836</name>
</gene>
<dbReference type="AlphaFoldDB" id="I3Y9Y9"/>
<reference evidence="1 2" key="1">
    <citation type="submission" date="2012-06" db="EMBL/GenBank/DDBJ databases">
        <title>Complete sequence of Thiocystis violascens DSM 198.</title>
        <authorList>
            <consortium name="US DOE Joint Genome Institute"/>
            <person name="Lucas S."/>
            <person name="Han J."/>
            <person name="Lapidus A."/>
            <person name="Cheng J.-F."/>
            <person name="Goodwin L."/>
            <person name="Pitluck S."/>
            <person name="Peters L."/>
            <person name="Ovchinnikova G."/>
            <person name="Teshima H."/>
            <person name="Detter J.C."/>
            <person name="Han C."/>
            <person name="Tapia R."/>
            <person name="Land M."/>
            <person name="Hauser L."/>
            <person name="Kyrpides N."/>
            <person name="Ivanova N."/>
            <person name="Pagani I."/>
            <person name="Vogl K."/>
            <person name="Liu Z."/>
            <person name="Frigaard N.-U."/>
            <person name="Bryant D."/>
            <person name="Woyke T."/>
        </authorList>
    </citation>
    <scope>NUCLEOTIDE SEQUENCE [LARGE SCALE GENOMIC DNA]</scope>
    <source>
        <strain evidence="2">ATCC 17096 / DSM 198 / 6111</strain>
    </source>
</reference>
<evidence type="ECO:0000313" key="1">
    <source>
        <dbReference type="EMBL" id="AFL73807.1"/>
    </source>
</evidence>
<protein>
    <submittedName>
        <fullName evidence="1">Uncharacterized protein</fullName>
    </submittedName>
</protein>
<evidence type="ECO:0000313" key="2">
    <source>
        <dbReference type="Proteomes" id="UP000006062"/>
    </source>
</evidence>
<dbReference type="RefSeq" id="WP_014778267.1">
    <property type="nucleotide sequence ID" value="NC_018012.1"/>
</dbReference>